<evidence type="ECO:0000313" key="1">
    <source>
        <dbReference type="EMBL" id="MBB3869825.1"/>
    </source>
</evidence>
<protein>
    <submittedName>
        <fullName evidence="1">Uncharacterized protein</fullName>
    </submittedName>
</protein>
<gene>
    <name evidence="1" type="ORF">HNR78_002722</name>
</gene>
<dbReference type="Proteomes" id="UP000613002">
    <property type="component" value="Unassembled WGS sequence"/>
</dbReference>
<organism evidence="1 2">
    <name type="scientific">Parageobacillus toebii NBRC 107807</name>
    <dbReference type="NCBI Taxonomy" id="1223503"/>
    <lineage>
        <taxon>Bacteria</taxon>
        <taxon>Bacillati</taxon>
        <taxon>Bacillota</taxon>
        <taxon>Bacilli</taxon>
        <taxon>Bacillales</taxon>
        <taxon>Anoxybacillaceae</taxon>
        <taxon>Parageobacillus</taxon>
    </lineage>
</organism>
<proteinExistence type="predicted"/>
<dbReference type="AlphaFoldDB" id="A0AA89NL74"/>
<name>A0AA89NL74_9BACL</name>
<reference evidence="1 2" key="1">
    <citation type="submission" date="2020-08" db="EMBL/GenBank/DDBJ databases">
        <title>Genomic Encyclopedia of Type Strains, Phase IV (KMG-IV): sequencing the most valuable type-strain genomes for metagenomic binning, comparative biology and taxonomic classification.</title>
        <authorList>
            <person name="Goeker M."/>
        </authorList>
    </citation>
    <scope>NUCLEOTIDE SEQUENCE [LARGE SCALE GENOMIC DNA]</scope>
    <source>
        <strain evidence="1 2">DSM 14590</strain>
    </source>
</reference>
<dbReference type="EMBL" id="JACICZ010000011">
    <property type="protein sequence ID" value="MBB3869825.1"/>
    <property type="molecule type" value="Genomic_DNA"/>
</dbReference>
<accession>A0AA89NL74</accession>
<sequence length="79" mass="9647">MLDRNKKRVTLYVENSYEVIKRDLKHRKQNKHLITSCGKKDENYAFHHNVLNSLIYLYIRVQKNEISCIFFLRKNQVHL</sequence>
<evidence type="ECO:0000313" key="2">
    <source>
        <dbReference type="Proteomes" id="UP000613002"/>
    </source>
</evidence>
<keyword evidence="2" id="KW-1185">Reference proteome</keyword>
<comment type="caution">
    <text evidence="1">The sequence shown here is derived from an EMBL/GenBank/DDBJ whole genome shotgun (WGS) entry which is preliminary data.</text>
</comment>